<accession>A0ABD3RDA8</accession>
<dbReference type="InterPro" id="IPR000719">
    <property type="entry name" value="Prot_kinase_dom"/>
</dbReference>
<evidence type="ECO:0000256" key="3">
    <source>
        <dbReference type="ARBA" id="ARBA00022741"/>
    </source>
</evidence>
<comment type="caution">
    <text evidence="13">The sequence shown here is derived from an EMBL/GenBank/DDBJ whole genome shotgun (WGS) entry which is preliminary data.</text>
</comment>
<feature type="domain" description="Myosin motor" evidence="12">
    <location>
        <begin position="176"/>
        <end position="1091"/>
    </location>
</feature>
<keyword evidence="6 9" id="KW-0505">Motor protein</keyword>
<dbReference type="InterPro" id="IPR027417">
    <property type="entry name" value="P-loop_NTPase"/>
</dbReference>
<evidence type="ECO:0000256" key="6">
    <source>
        <dbReference type="ARBA" id="ARBA00023175"/>
    </source>
</evidence>
<dbReference type="GO" id="GO:0005524">
    <property type="term" value="F:ATP binding"/>
    <property type="evidence" value="ECO:0007669"/>
    <property type="project" value="UniProtKB-UniRule"/>
</dbReference>
<dbReference type="Gene3D" id="1.20.120.720">
    <property type="entry name" value="Myosin VI head, motor domain, U50 subdomain"/>
    <property type="match status" value="1"/>
</dbReference>
<dbReference type="Gene3D" id="1.20.5.190">
    <property type="match status" value="1"/>
</dbReference>
<dbReference type="GO" id="GO:0003774">
    <property type="term" value="F:cytoskeletal motor activity"/>
    <property type="evidence" value="ECO:0007669"/>
    <property type="project" value="UniProtKB-UniRule"/>
</dbReference>
<dbReference type="PRINTS" id="PR00193">
    <property type="entry name" value="MYOSINHEAVY"/>
</dbReference>
<name>A0ABD3RDA8_9STRA</name>
<keyword evidence="14" id="KW-1185">Reference proteome</keyword>
<dbReference type="Gene3D" id="1.20.58.530">
    <property type="match status" value="1"/>
</dbReference>
<dbReference type="SUPFAM" id="SSF56112">
    <property type="entry name" value="Protein kinase-like (PK-like)"/>
    <property type="match status" value="1"/>
</dbReference>
<comment type="similarity">
    <text evidence="1">In the C-terminal section; belongs to the TRAFAC class myosin-kinesin ATPase superfamily. Myosin family.</text>
</comment>
<dbReference type="Pfam" id="PF00063">
    <property type="entry name" value="Myosin_head"/>
    <property type="match status" value="2"/>
</dbReference>
<feature type="region of interest" description="Disordered" evidence="10">
    <location>
        <begin position="250"/>
        <end position="289"/>
    </location>
</feature>
<dbReference type="InterPro" id="IPR011009">
    <property type="entry name" value="Kinase-like_dom_sf"/>
</dbReference>
<feature type="compositionally biased region" description="Low complexity" evidence="10">
    <location>
        <begin position="252"/>
        <end position="263"/>
    </location>
</feature>
<dbReference type="Pfam" id="PF00612">
    <property type="entry name" value="IQ"/>
    <property type="match status" value="2"/>
</dbReference>
<dbReference type="InterPro" id="IPR001609">
    <property type="entry name" value="Myosin_head_motor_dom-like"/>
</dbReference>
<dbReference type="InterPro" id="IPR000048">
    <property type="entry name" value="IQ_motif_EF-hand-BS"/>
</dbReference>
<evidence type="ECO:0000256" key="8">
    <source>
        <dbReference type="ARBA" id="ARBA00023305"/>
    </source>
</evidence>
<dbReference type="Pfam" id="PF00069">
    <property type="entry name" value="Pkinase"/>
    <property type="match status" value="1"/>
</dbReference>
<dbReference type="Pfam" id="PF12796">
    <property type="entry name" value="Ank_2"/>
    <property type="match status" value="1"/>
</dbReference>
<feature type="compositionally biased region" description="Acidic residues" evidence="10">
    <location>
        <begin position="399"/>
        <end position="411"/>
    </location>
</feature>
<evidence type="ECO:0000256" key="2">
    <source>
        <dbReference type="ARBA" id="ARBA00022606"/>
    </source>
</evidence>
<evidence type="ECO:0000259" key="11">
    <source>
        <dbReference type="PROSITE" id="PS50011"/>
    </source>
</evidence>
<sequence>MEVGAHVWLRSPQSRWGWVPARIVDREEITPPPTANNNNNSNDGKTPGGCSTSGRTFGNNSKRTKQMVKLTLRDDVGRVRTDDRTKPPLRRNDDLDYFADVGPFETTLLVESSVLANNADGHPDIKLRNLPPNDTDGKNRGGIGGYGVPSPPASRSSHDAYANTNANAIATDVVVGGVHDLIGLTHLHEPAILHALRLRYDSDIIYTSTGPILIAINPFQRMDHLYSDDVMERYRLQGMGWKNNVNGGTTTGGSALSSSSRIGVTPMKNGNNNHARRRDGDDVHNIDRLPPHAYETADEAYRAMRRGLENTMLMTSAGGRIGKGGGGTVVHADQSILVSGESGAGKTVTTKIVLNYFAMLSRRVGEAEMEASARKLGGQRHQLRSPMKTGGRVLYGAAGDDDDDDDDDEEDDVCIEQQVLQSNPILESFGNAKTLRNDNSSRFGKYIDIRFASNGKLSGATIETYLLEKVRLIHPSAGERNYHVFYQFLEAATTRQRTEFDLDGMDVTDFKLLCGTTSTRERDDGVSDGEMHAEMLDAMAIIGFTTETITSLLRLIAAILHCGNITFTATHHSDHSGMSDACAMDSTRSSLAAARLLGVGPEDLAYALTYRAIRAGNEVVHSPLDKISSQKACEALMKATYGAAFDYIVTKVNESISNQHRDRRQLGGRVGSASIGVLDIFGFETFECNSFEQICINFTNEALQQQFNKYVFKLEQDEYEREGILWKFISFPDNQDVLDLIDRKHTGILALLDEQCIVPKSDDQKFTRYLYAKCDEHARFNASSAQRVDYKFSIEHYAGPVEYSTENWLEKNKDQLPASSAELLRGSKFDLLAQIQKFIRSEDREGRGSVATKSVGSQFSAQLSQLRSRIDTTAPHYIRCLKPNDQSAPGTFDPKMIVDQLRCGGVLEAVRVSRAGYPTRYPHDVFRARYYILGDSRDMKPVSPIKKWGRGATMSKEDSEVKRLVSKIAFDIWEADHEAMMLAVEGNDTPIVDRSRYSSQSNVNYINGHMNLVAISTAVTPPEQRKKRAHAKKLRETESSYITSGIARPETAEEFSSLDFSSRCAIAGLQLGRTKVFLRREAFDRIEALRSQKFGKSAVIIQKIVRGVQARAFYQLFRREMIEAAVIIQRAYRTYVDRLFYNEMNKILIPAAVTIQAIARGANTRMWYFGTLYSVMRFQALVRGHQARTHVARLIEEIHQPVASPVQSFDRPSLDCDNTFDGCKNDKVNQIVIAEKCQAVVDVTCDWDQLRNLVSDENWAAVENTLDQHPQMAERVDPTTGEMLLHMICRHPKVWSLLVDMVLVLYPKALLHKDDIGALPLHHAAAHNNVAALEIIHSAYKEGVNNVDTSGRQPIHVAAEFDAAEAVKFLLAKAPEGAYTMVHRPSAESGGGLPLHIACRHHSNMSIITSLLAENFSSAKRTDENGDLPIHLLLRNGEAVEQVTVKTVLTCFASAISRTDKNGDLPLSIAIKSSCNPSVVNYLMIQYPEACKMRDGSGHSNLHLAFEHGADDRSMLGLLNHAPELATLLDKVTGMLPIQVATEHEHSHFIVHHLLKQDLPIDIKEKVKAKVQEHRYSWNHIVSNTDDMYYPVVSKILQQCTQPQVLALAHVEGPDGRIALSTATPVCKHEMRVMLRLFNTLEVVNQRPAFSNPESDTQIFYALRYDPPKHDNGQWSLLHEDNKKEGDYLEEWDDASHVSGLSRMSSRSNQSLPSLTSQVGIQDKLKEIKKERGQQVIAKLTSRSDIVERELKIRKDHQLSRHYVPAVISVHHTVQHAAYSEAMAEPGYCITMEGADTTAENLLLDMRKYGKSFSTKILKRIGIALLHMHEHGLVHGDFGTHNAGKFGTRWKLLGVGGSKAIGSPTDPKRGFYHPPEAVVVETKRAPLGKKEIVAKVISIQARPSHDIWAFGVLMYEAICGQPLSPYACRGKRAMSAGELSKIGKWDQASLERALRHVDPNDLKGLEILRHLLHHNPRERFTSMRTALEHPFFGGDTEDRILRRCEDGRGNAVAAVEGHQVKKYVPKVAKNGRSLDLENSNNGISLHTRTVSRSRKVKGGCDESIASGKSRGSIFSNKMFGLRERMKGRHQI</sequence>
<dbReference type="SMART" id="SM00242">
    <property type="entry name" value="MYSc"/>
    <property type="match status" value="1"/>
</dbReference>
<keyword evidence="4 9" id="KW-0067">ATP-binding</keyword>
<feature type="domain" description="Protein kinase" evidence="11">
    <location>
        <begin position="1698"/>
        <end position="1992"/>
    </location>
</feature>
<evidence type="ECO:0000313" key="13">
    <source>
        <dbReference type="EMBL" id="KAL3810992.1"/>
    </source>
</evidence>
<dbReference type="CDD" id="cd00124">
    <property type="entry name" value="MYSc"/>
    <property type="match status" value="1"/>
</dbReference>
<feature type="region of interest" description="Disordered" evidence="10">
    <location>
        <begin position="120"/>
        <end position="159"/>
    </location>
</feature>
<dbReference type="Gene3D" id="1.10.510.10">
    <property type="entry name" value="Transferase(Phosphotransferase) domain 1"/>
    <property type="match status" value="1"/>
</dbReference>
<evidence type="ECO:0000313" key="14">
    <source>
        <dbReference type="Proteomes" id="UP001530377"/>
    </source>
</evidence>
<dbReference type="GO" id="GO:0003779">
    <property type="term" value="F:actin binding"/>
    <property type="evidence" value="ECO:0007669"/>
    <property type="project" value="UniProtKB-KW"/>
</dbReference>
<dbReference type="InterPro" id="IPR036770">
    <property type="entry name" value="Ankyrin_rpt-contain_sf"/>
</dbReference>
<dbReference type="SMART" id="SM00248">
    <property type="entry name" value="ANK"/>
    <property type="match status" value="6"/>
</dbReference>
<feature type="compositionally biased region" description="Basic and acidic residues" evidence="10">
    <location>
        <begin position="278"/>
        <end position="289"/>
    </location>
</feature>
<dbReference type="EMBL" id="JALLPB020000288">
    <property type="protein sequence ID" value="KAL3810992.1"/>
    <property type="molecule type" value="Genomic_DNA"/>
</dbReference>
<keyword evidence="3 9" id="KW-0547">Nucleotide-binding</keyword>
<dbReference type="PROSITE" id="PS50096">
    <property type="entry name" value="IQ"/>
    <property type="match status" value="3"/>
</dbReference>
<feature type="binding site" evidence="9">
    <location>
        <begin position="340"/>
        <end position="347"/>
    </location>
    <ligand>
        <name>ATP</name>
        <dbReference type="ChEBI" id="CHEBI:30616"/>
    </ligand>
</feature>
<keyword evidence="2" id="KW-0716">Sensory transduction</keyword>
<evidence type="ECO:0000256" key="4">
    <source>
        <dbReference type="ARBA" id="ARBA00022840"/>
    </source>
</evidence>
<evidence type="ECO:0000256" key="7">
    <source>
        <dbReference type="ARBA" id="ARBA00023203"/>
    </source>
</evidence>
<keyword evidence="5 9" id="KW-0518">Myosin</keyword>
<dbReference type="GO" id="GO:0016459">
    <property type="term" value="C:myosin complex"/>
    <property type="evidence" value="ECO:0007669"/>
    <property type="project" value="UniProtKB-KW"/>
</dbReference>
<feature type="compositionally biased region" description="Polar residues" evidence="10">
    <location>
        <begin position="49"/>
        <end position="61"/>
    </location>
</feature>
<reference evidence="13 14" key="1">
    <citation type="submission" date="2024-10" db="EMBL/GenBank/DDBJ databases">
        <title>Updated reference genomes for cyclostephanoid diatoms.</title>
        <authorList>
            <person name="Roberts W.R."/>
            <person name="Alverson A.J."/>
        </authorList>
    </citation>
    <scope>NUCLEOTIDE SEQUENCE [LARGE SCALE GENOMIC DNA]</scope>
    <source>
        <strain evidence="13 14">AJA228-03</strain>
    </source>
</reference>
<dbReference type="Gene3D" id="1.10.10.820">
    <property type="match status" value="1"/>
</dbReference>
<dbReference type="PROSITE" id="PS50011">
    <property type="entry name" value="PROTEIN_KINASE_DOM"/>
    <property type="match status" value="1"/>
</dbReference>
<dbReference type="Gene3D" id="3.40.850.10">
    <property type="entry name" value="Kinesin motor domain"/>
    <property type="match status" value="2"/>
</dbReference>
<evidence type="ECO:0000259" key="12">
    <source>
        <dbReference type="PROSITE" id="PS51456"/>
    </source>
</evidence>
<dbReference type="PROSITE" id="PS51456">
    <property type="entry name" value="MYOSIN_MOTOR"/>
    <property type="match status" value="1"/>
</dbReference>
<proteinExistence type="inferred from homology"/>
<evidence type="ECO:0000256" key="1">
    <source>
        <dbReference type="ARBA" id="ARBA00006998"/>
    </source>
</evidence>
<dbReference type="SUPFAM" id="SSF48403">
    <property type="entry name" value="Ankyrin repeat"/>
    <property type="match status" value="1"/>
</dbReference>
<evidence type="ECO:0000256" key="5">
    <source>
        <dbReference type="ARBA" id="ARBA00023123"/>
    </source>
</evidence>
<dbReference type="SMART" id="SM00015">
    <property type="entry name" value="IQ"/>
    <property type="match status" value="3"/>
</dbReference>
<organism evidence="13 14">
    <name type="scientific">Cyclostephanos tholiformis</name>
    <dbReference type="NCBI Taxonomy" id="382380"/>
    <lineage>
        <taxon>Eukaryota</taxon>
        <taxon>Sar</taxon>
        <taxon>Stramenopiles</taxon>
        <taxon>Ochrophyta</taxon>
        <taxon>Bacillariophyta</taxon>
        <taxon>Coscinodiscophyceae</taxon>
        <taxon>Thalassiosirophycidae</taxon>
        <taxon>Stephanodiscales</taxon>
        <taxon>Stephanodiscaceae</taxon>
        <taxon>Cyclostephanos</taxon>
    </lineage>
</organism>
<dbReference type="InterPro" id="IPR036961">
    <property type="entry name" value="Kinesin_motor_dom_sf"/>
</dbReference>
<dbReference type="SUPFAM" id="SSF52540">
    <property type="entry name" value="P-loop containing nucleoside triphosphate hydrolases"/>
    <property type="match status" value="1"/>
</dbReference>
<dbReference type="Gene3D" id="1.25.40.20">
    <property type="entry name" value="Ankyrin repeat-containing domain"/>
    <property type="match status" value="2"/>
</dbReference>
<feature type="region of interest" description="Disordered" evidence="10">
    <location>
        <begin position="28"/>
        <end position="63"/>
    </location>
</feature>
<feature type="region of interest" description="Disordered" evidence="10">
    <location>
        <begin position="375"/>
        <end position="411"/>
    </location>
</feature>
<dbReference type="PANTHER" id="PTHR13140">
    <property type="entry name" value="MYOSIN"/>
    <property type="match status" value="1"/>
</dbReference>
<evidence type="ECO:0000256" key="10">
    <source>
        <dbReference type="SAM" id="MobiDB-lite"/>
    </source>
</evidence>
<evidence type="ECO:0000256" key="9">
    <source>
        <dbReference type="PROSITE-ProRule" id="PRU00782"/>
    </source>
</evidence>
<comment type="similarity">
    <text evidence="9">Belongs to the TRAFAC class myosin-kinesin ATPase superfamily. Myosin family.</text>
</comment>
<keyword evidence="8" id="KW-0844">Vision</keyword>
<dbReference type="PANTHER" id="PTHR13140:SF845">
    <property type="entry name" value="MYOSIN-LIKE PROTEIN"/>
    <property type="match status" value="1"/>
</dbReference>
<feature type="region of interest" description="Actin-binding" evidence="9">
    <location>
        <begin position="863"/>
        <end position="885"/>
    </location>
</feature>
<dbReference type="SMART" id="SM00220">
    <property type="entry name" value="S_TKc"/>
    <property type="match status" value="1"/>
</dbReference>
<keyword evidence="7 9" id="KW-0009">Actin-binding</keyword>
<gene>
    <name evidence="13" type="ORF">ACHAXA_006544</name>
</gene>
<protein>
    <submittedName>
        <fullName evidence="13">Uncharacterized protein</fullName>
    </submittedName>
</protein>
<dbReference type="InterPro" id="IPR002110">
    <property type="entry name" value="Ankyrin_rpt"/>
</dbReference>
<dbReference type="Proteomes" id="UP001530377">
    <property type="component" value="Unassembled WGS sequence"/>
</dbReference>